<accession>A0A0F9VFI0</accession>
<dbReference type="EMBL" id="LAZR01000551">
    <property type="protein sequence ID" value="KKN64573.1"/>
    <property type="molecule type" value="Genomic_DNA"/>
</dbReference>
<feature type="non-terminal residue" evidence="1">
    <location>
        <position position="1"/>
    </location>
</feature>
<dbReference type="AlphaFoldDB" id="A0A0F9VFI0"/>
<sequence length="122" mass="14467">WETYLRLTGKIGMHGRILNEAYELRDKSSNFLQYKLDNLDKQGYIDELKSLEIMDTKIKNKSLSNTKRISIKTKNVIEQKIEDLEKQGIKKYFTIKEEIESANEKLQKFTALRTCEAWIKFD</sequence>
<reference evidence="1" key="1">
    <citation type="journal article" date="2015" name="Nature">
        <title>Complex archaea that bridge the gap between prokaryotes and eukaryotes.</title>
        <authorList>
            <person name="Spang A."/>
            <person name="Saw J.H."/>
            <person name="Jorgensen S.L."/>
            <person name="Zaremba-Niedzwiedzka K."/>
            <person name="Martijn J."/>
            <person name="Lind A.E."/>
            <person name="van Eijk R."/>
            <person name="Schleper C."/>
            <person name="Guy L."/>
            <person name="Ettema T.J."/>
        </authorList>
    </citation>
    <scope>NUCLEOTIDE SEQUENCE</scope>
</reference>
<gene>
    <name evidence="1" type="ORF">LCGC14_0490590</name>
</gene>
<proteinExistence type="predicted"/>
<protein>
    <submittedName>
        <fullName evidence="1">Uncharacterized protein</fullName>
    </submittedName>
</protein>
<evidence type="ECO:0000313" key="1">
    <source>
        <dbReference type="EMBL" id="KKN64573.1"/>
    </source>
</evidence>
<organism evidence="1">
    <name type="scientific">marine sediment metagenome</name>
    <dbReference type="NCBI Taxonomy" id="412755"/>
    <lineage>
        <taxon>unclassified sequences</taxon>
        <taxon>metagenomes</taxon>
        <taxon>ecological metagenomes</taxon>
    </lineage>
</organism>
<name>A0A0F9VFI0_9ZZZZ</name>
<comment type="caution">
    <text evidence="1">The sequence shown here is derived from an EMBL/GenBank/DDBJ whole genome shotgun (WGS) entry which is preliminary data.</text>
</comment>